<reference evidence="1 2" key="1">
    <citation type="journal article" date="2013" name="Int. J. Syst. Evol. Microbiol.">
        <title>Aquimarina gracilis sp. nov., isolated from the gut microflora of a mussel, Mytilus coruscus, and emended description of Aquimarina spongiae.</title>
        <authorList>
            <person name="Park S.C."/>
            <person name="Choe H.N."/>
            <person name="Baik K.S."/>
            <person name="Seong C.N."/>
        </authorList>
    </citation>
    <scope>NUCLEOTIDE SEQUENCE [LARGE SCALE GENOMIC DNA]</scope>
    <source>
        <strain evidence="1 2">PSC32</strain>
    </source>
</reference>
<name>A0ABU5ZXS7_9FLAO</name>
<evidence type="ECO:0000313" key="1">
    <source>
        <dbReference type="EMBL" id="MEB3346677.1"/>
    </source>
</evidence>
<gene>
    <name evidence="1" type="ORF">U6A24_14455</name>
</gene>
<accession>A0ABU5ZXS7</accession>
<dbReference type="Proteomes" id="UP001327027">
    <property type="component" value="Unassembled WGS sequence"/>
</dbReference>
<keyword evidence="2" id="KW-1185">Reference proteome</keyword>
<dbReference type="EMBL" id="JAYKLX010000006">
    <property type="protein sequence ID" value="MEB3346677.1"/>
    <property type="molecule type" value="Genomic_DNA"/>
</dbReference>
<evidence type="ECO:0000313" key="2">
    <source>
        <dbReference type="Proteomes" id="UP001327027"/>
    </source>
</evidence>
<dbReference type="RefSeq" id="WP_324180704.1">
    <property type="nucleotide sequence ID" value="NZ_BAABAW010000006.1"/>
</dbReference>
<organism evidence="1 2">
    <name type="scientific">Aquimarina gracilis</name>
    <dbReference type="NCBI Taxonomy" id="874422"/>
    <lineage>
        <taxon>Bacteria</taxon>
        <taxon>Pseudomonadati</taxon>
        <taxon>Bacteroidota</taxon>
        <taxon>Flavobacteriia</taxon>
        <taxon>Flavobacteriales</taxon>
        <taxon>Flavobacteriaceae</taxon>
        <taxon>Aquimarina</taxon>
    </lineage>
</organism>
<proteinExistence type="predicted"/>
<protein>
    <submittedName>
        <fullName evidence="1">Uncharacterized protein</fullName>
    </submittedName>
</protein>
<comment type="caution">
    <text evidence="1">The sequence shown here is derived from an EMBL/GenBank/DDBJ whole genome shotgun (WGS) entry which is preliminary data.</text>
</comment>
<sequence length="148" mass="17385">MKNSMLFVICWLACVGINAQQENFAPKTEYSNVTIEVNDQEENNISRVDNIKYSIDEYESMIQRCKELTIKLVEYEKMILEGSMTKKQKKQWKRDVVEAKMLNFRIDDFTTILIQQNYSLIDHVNKKALSDYYDFSKVLESSINFAGL</sequence>